<name>A0AAV0Y1I5_9HEMI</name>
<sequence length="87" mass="9796">MSSEECSFFEYGLKSRCASPDLFAESYDPRDYKLRVVEVEKPSVNYSLGFHAGQRFPWKSPDSSSPLPMLHLISGQFPDSGEILSES</sequence>
<dbReference type="AlphaFoldDB" id="A0AAV0Y1I5"/>
<evidence type="ECO:0000313" key="1">
    <source>
        <dbReference type="EMBL" id="CAI6374236.1"/>
    </source>
</evidence>
<protein>
    <submittedName>
        <fullName evidence="1">Uncharacterized protein</fullName>
    </submittedName>
</protein>
<gene>
    <name evidence="1" type="ORF">MEUPH1_LOCUS27879</name>
</gene>
<keyword evidence="2" id="KW-1185">Reference proteome</keyword>
<organism evidence="1 2">
    <name type="scientific">Macrosiphum euphorbiae</name>
    <name type="common">potato aphid</name>
    <dbReference type="NCBI Taxonomy" id="13131"/>
    <lineage>
        <taxon>Eukaryota</taxon>
        <taxon>Metazoa</taxon>
        <taxon>Ecdysozoa</taxon>
        <taxon>Arthropoda</taxon>
        <taxon>Hexapoda</taxon>
        <taxon>Insecta</taxon>
        <taxon>Pterygota</taxon>
        <taxon>Neoptera</taxon>
        <taxon>Paraneoptera</taxon>
        <taxon>Hemiptera</taxon>
        <taxon>Sternorrhyncha</taxon>
        <taxon>Aphidomorpha</taxon>
        <taxon>Aphidoidea</taxon>
        <taxon>Aphididae</taxon>
        <taxon>Macrosiphini</taxon>
        <taxon>Macrosiphum</taxon>
    </lineage>
</organism>
<proteinExistence type="predicted"/>
<reference evidence="1 2" key="1">
    <citation type="submission" date="2023-01" db="EMBL/GenBank/DDBJ databases">
        <authorList>
            <person name="Whitehead M."/>
        </authorList>
    </citation>
    <scope>NUCLEOTIDE SEQUENCE [LARGE SCALE GENOMIC DNA]</scope>
</reference>
<dbReference type="Proteomes" id="UP001160148">
    <property type="component" value="Unassembled WGS sequence"/>
</dbReference>
<comment type="caution">
    <text evidence="1">The sequence shown here is derived from an EMBL/GenBank/DDBJ whole genome shotgun (WGS) entry which is preliminary data.</text>
</comment>
<accession>A0AAV0Y1I5</accession>
<evidence type="ECO:0000313" key="2">
    <source>
        <dbReference type="Proteomes" id="UP001160148"/>
    </source>
</evidence>
<dbReference type="EMBL" id="CARXXK010001180">
    <property type="protein sequence ID" value="CAI6374236.1"/>
    <property type="molecule type" value="Genomic_DNA"/>
</dbReference>